<dbReference type="Pfam" id="PF05834">
    <property type="entry name" value="Lycopene_cycl"/>
    <property type="match status" value="1"/>
</dbReference>
<dbReference type="KEGG" id="bge:BC1002_7112"/>
<dbReference type="Gene3D" id="3.50.50.60">
    <property type="entry name" value="FAD/NAD(P)-binding domain"/>
    <property type="match status" value="1"/>
</dbReference>
<reference evidence="2" key="1">
    <citation type="submission" date="2010-04" db="EMBL/GenBank/DDBJ databases">
        <title>Complete sequence of plasmid 1 of Burkholderia sp. CCGE1002.</title>
        <authorList>
            <consortium name="US DOE Joint Genome Institute"/>
            <person name="Lucas S."/>
            <person name="Copeland A."/>
            <person name="Lapidus A."/>
            <person name="Cheng J.-F."/>
            <person name="Bruce D."/>
            <person name="Goodwin L."/>
            <person name="Pitluck S."/>
            <person name="Chertkov O."/>
            <person name="Detter J.C."/>
            <person name="Han C."/>
            <person name="Tapia R."/>
            <person name="Land M."/>
            <person name="Hauser L."/>
            <person name="Kyrpides N."/>
            <person name="Ovchinnikova G."/>
            <person name="Martinez-Romero E."/>
            <person name="Hernandez M.A.R."/>
            <person name="Tiedje J.M."/>
            <person name="Woyke T."/>
        </authorList>
    </citation>
    <scope>NUCLEOTIDE SEQUENCE [LARGE SCALE GENOMIC DNA]</scope>
    <source>
        <strain evidence="2">CCGE1002</strain>
        <plasmid evidence="2">pBC201</plasmid>
    </source>
</reference>
<evidence type="ECO:0000313" key="2">
    <source>
        <dbReference type="Proteomes" id="UP000002190"/>
    </source>
</evidence>
<proteinExistence type="predicted"/>
<dbReference type="Proteomes" id="UP000002190">
    <property type="component" value="Plasmid pBC201"/>
</dbReference>
<dbReference type="AlphaFoldDB" id="D5WNI3"/>
<dbReference type="PANTHER" id="PTHR43747:SF1">
    <property type="entry name" value="SLR1998 PROTEIN"/>
    <property type="match status" value="1"/>
</dbReference>
<name>D5WNI3_PARAM</name>
<sequence length="372" mass="41655">MKEDWIARHERVLPRTLDVTVMGGGPAGCATAIALARRGVVVAMLERSCYDAPRVGETLPPECRAPLAALDSLERFENDTHLPSSGIASVWGEERLYQNDFIFNPYGHGWHLDRCGFDAMLARRAADAGVQVFLSSTVQHCRPASDGFEVEAARAHDRPLRLRTRFVVDATGRGFSPMPGPQRRITYDKLVGLVGFVIPPFGQRDSRTLLEAVCEGWWYSALVPKNRRVVTYMTDGDGLKVHRRDLLRFYIARLHEAPHTRERVGMPSDLESLRLLGASTYRHTSVQGHRWLRVGDAACAYDPLSSSGLLKALESGVDAAAAIEAWFGGNPAALSDYAARVEERFSAYLKTRAFYYGRELRWPASPFWQRRH</sequence>
<dbReference type="eggNOG" id="COG0644">
    <property type="taxonomic scope" value="Bacteria"/>
</dbReference>
<accession>D5WNI3</accession>
<dbReference type="Gene3D" id="3.30.9.100">
    <property type="match status" value="1"/>
</dbReference>
<dbReference type="SUPFAM" id="SSF51905">
    <property type="entry name" value="FAD/NAD(P)-binding domain"/>
    <property type="match status" value="1"/>
</dbReference>
<dbReference type="PANTHER" id="PTHR43747">
    <property type="entry name" value="FAD-BINDING PROTEIN"/>
    <property type="match status" value="1"/>
</dbReference>
<evidence type="ECO:0000313" key="1">
    <source>
        <dbReference type="EMBL" id="ADG20862.1"/>
    </source>
</evidence>
<dbReference type="InterPro" id="IPR036188">
    <property type="entry name" value="FAD/NAD-bd_sf"/>
</dbReference>
<geneLocation type="plasmid" evidence="1 2">
    <name>pBC201</name>
</geneLocation>
<keyword evidence="1" id="KW-0614">Plasmid</keyword>
<reference evidence="1 2" key="2">
    <citation type="journal article" date="2012" name="J. Bacteriol.">
        <title>Genome Sequences of Burkholderia sp. Strains CCGE1002 and H160, Isolated from Legume Nodules in Mexico and Brazil.</title>
        <authorList>
            <person name="Ormeno-Orrillo E."/>
            <person name="Rogel M.A."/>
            <person name="Chueire L.M."/>
            <person name="Tiedje J.M."/>
            <person name="Martinez-Romero E."/>
            <person name="Hungria M."/>
        </authorList>
    </citation>
    <scope>NUCLEOTIDE SEQUENCE [LARGE SCALE GENOMIC DNA]</scope>
    <source>
        <strain evidence="1 2">CCGE1002</strain>
        <plasmid evidence="2">pBC201</plasmid>
    </source>
</reference>
<protein>
    <submittedName>
        <fullName evidence="1">Glucose-inhibited division protein A</fullName>
    </submittedName>
</protein>
<dbReference type="EMBL" id="CP002016">
    <property type="protein sequence ID" value="ADG20862.1"/>
    <property type="molecule type" value="Genomic_DNA"/>
</dbReference>
<dbReference type="HOGENOM" id="CLU_024648_6_2_4"/>
<organism evidence="1 2">
    <name type="scientific">Paraburkholderia atlantica</name>
    <dbReference type="NCBI Taxonomy" id="2654982"/>
    <lineage>
        <taxon>Bacteria</taxon>
        <taxon>Pseudomonadati</taxon>
        <taxon>Pseudomonadota</taxon>
        <taxon>Betaproteobacteria</taxon>
        <taxon>Burkholderiales</taxon>
        <taxon>Burkholderiaceae</taxon>
        <taxon>Paraburkholderia</taxon>
    </lineage>
</organism>
<dbReference type="RefSeq" id="WP_013094638.1">
    <property type="nucleotide sequence ID" value="NC_014120.1"/>
</dbReference>
<dbReference type="InterPro" id="IPR050816">
    <property type="entry name" value="Flavin-dep_Halogenase_NPB"/>
</dbReference>
<dbReference type="GeneID" id="301098356"/>
<gene>
    <name evidence="1" type="ordered locus">BC1002_7112</name>
</gene>
<dbReference type="PRINTS" id="PR00420">
    <property type="entry name" value="RNGMNOXGNASE"/>
</dbReference>